<comment type="caution">
    <text evidence="8">The sequence shown here is derived from an EMBL/GenBank/DDBJ whole genome shotgun (WGS) entry which is preliminary data.</text>
</comment>
<accession>A0ABU5R2P3</accession>
<protein>
    <submittedName>
        <fullName evidence="8">Ferredoxin</fullName>
    </submittedName>
</protein>
<dbReference type="InterPro" id="IPR051269">
    <property type="entry name" value="Fe-S_cluster_ET"/>
</dbReference>
<keyword evidence="2" id="KW-0813">Transport</keyword>
<name>A0ABU5R2P3_9PSEU</name>
<keyword evidence="5" id="KW-0408">Iron</keyword>
<evidence type="ECO:0000256" key="1">
    <source>
        <dbReference type="ARBA" id="ARBA00001927"/>
    </source>
</evidence>
<evidence type="ECO:0000313" key="9">
    <source>
        <dbReference type="Proteomes" id="UP001304298"/>
    </source>
</evidence>
<dbReference type="EMBL" id="JAYFSI010000002">
    <property type="protein sequence ID" value="MEA5360104.1"/>
    <property type="molecule type" value="Genomic_DNA"/>
</dbReference>
<keyword evidence="7" id="KW-0003">3Fe-4S</keyword>
<gene>
    <name evidence="8" type="ORF">VA596_11195</name>
</gene>
<sequence>MRLTVDPIGCRAHGLCADLLPERIRLDEWGYPIMASGPVPAELVAEARRAAAACPVLALRLRPS</sequence>
<comment type="cofactor">
    <cofactor evidence="1">
        <name>[3Fe-4S] cluster</name>
        <dbReference type="ChEBI" id="CHEBI:21137"/>
    </cofactor>
</comment>
<reference evidence="8 9" key="1">
    <citation type="submission" date="2023-12" db="EMBL/GenBank/DDBJ databases">
        <title>Amycolatopsis sp. V23-08.</title>
        <authorList>
            <person name="Somphong A."/>
        </authorList>
    </citation>
    <scope>NUCLEOTIDE SEQUENCE [LARGE SCALE GENOMIC DNA]</scope>
    <source>
        <strain evidence="8 9">V23-08</strain>
    </source>
</reference>
<keyword evidence="3" id="KW-0479">Metal-binding</keyword>
<evidence type="ECO:0000256" key="5">
    <source>
        <dbReference type="ARBA" id="ARBA00023004"/>
    </source>
</evidence>
<dbReference type="RefSeq" id="WP_323325946.1">
    <property type="nucleotide sequence ID" value="NZ_JAYFSI010000002.1"/>
</dbReference>
<evidence type="ECO:0000256" key="3">
    <source>
        <dbReference type="ARBA" id="ARBA00022723"/>
    </source>
</evidence>
<evidence type="ECO:0000256" key="7">
    <source>
        <dbReference type="ARBA" id="ARBA00023291"/>
    </source>
</evidence>
<organism evidence="8 9">
    <name type="scientific">Amycolatopsis heterodermiae</name>
    <dbReference type="NCBI Taxonomy" id="3110235"/>
    <lineage>
        <taxon>Bacteria</taxon>
        <taxon>Bacillati</taxon>
        <taxon>Actinomycetota</taxon>
        <taxon>Actinomycetes</taxon>
        <taxon>Pseudonocardiales</taxon>
        <taxon>Pseudonocardiaceae</taxon>
        <taxon>Amycolatopsis</taxon>
    </lineage>
</organism>
<proteinExistence type="predicted"/>
<dbReference type="PANTHER" id="PTHR36923:SF3">
    <property type="entry name" value="FERREDOXIN"/>
    <property type="match status" value="1"/>
</dbReference>
<dbReference type="SUPFAM" id="SSF54862">
    <property type="entry name" value="4Fe-4S ferredoxins"/>
    <property type="match status" value="1"/>
</dbReference>
<dbReference type="Proteomes" id="UP001304298">
    <property type="component" value="Unassembled WGS sequence"/>
</dbReference>
<keyword evidence="9" id="KW-1185">Reference proteome</keyword>
<evidence type="ECO:0000256" key="2">
    <source>
        <dbReference type="ARBA" id="ARBA00022448"/>
    </source>
</evidence>
<keyword evidence="4" id="KW-0249">Electron transport</keyword>
<dbReference type="Gene3D" id="3.30.70.20">
    <property type="match status" value="1"/>
</dbReference>
<evidence type="ECO:0000313" key="8">
    <source>
        <dbReference type="EMBL" id="MEA5360104.1"/>
    </source>
</evidence>
<dbReference type="PANTHER" id="PTHR36923">
    <property type="entry name" value="FERREDOXIN"/>
    <property type="match status" value="1"/>
</dbReference>
<keyword evidence="6" id="KW-0411">Iron-sulfur</keyword>
<evidence type="ECO:0000256" key="4">
    <source>
        <dbReference type="ARBA" id="ARBA00022982"/>
    </source>
</evidence>
<evidence type="ECO:0000256" key="6">
    <source>
        <dbReference type="ARBA" id="ARBA00023014"/>
    </source>
</evidence>
<dbReference type="Pfam" id="PF13459">
    <property type="entry name" value="Fer4_15"/>
    <property type="match status" value="1"/>
</dbReference>